<gene>
    <name evidence="1" type="ORF">MHBO_000135</name>
</gene>
<name>A0ABV2AEI8_9EUKA</name>
<evidence type="ECO:0000313" key="1">
    <source>
        <dbReference type="EMBL" id="MES1918118.1"/>
    </source>
</evidence>
<accession>A0ABV2AEI8</accession>
<dbReference type="EMBL" id="JBDODL010000017">
    <property type="protein sequence ID" value="MES1918118.1"/>
    <property type="molecule type" value="Genomic_DNA"/>
</dbReference>
<comment type="caution">
    <text evidence="1">The sequence shown here is derived from an EMBL/GenBank/DDBJ whole genome shotgun (WGS) entry which is preliminary data.</text>
</comment>
<dbReference type="Proteomes" id="UP001439008">
    <property type="component" value="Unassembled WGS sequence"/>
</dbReference>
<keyword evidence="2" id="KW-1185">Reference proteome</keyword>
<protein>
    <submittedName>
        <fullName evidence="1">Uncharacterized protein</fullName>
    </submittedName>
</protein>
<evidence type="ECO:0000313" key="2">
    <source>
        <dbReference type="Proteomes" id="UP001439008"/>
    </source>
</evidence>
<organism evidence="1 2">
    <name type="scientific">Bonamia ostreae</name>
    <dbReference type="NCBI Taxonomy" id="126728"/>
    <lineage>
        <taxon>Eukaryota</taxon>
        <taxon>Sar</taxon>
        <taxon>Rhizaria</taxon>
        <taxon>Endomyxa</taxon>
        <taxon>Ascetosporea</taxon>
        <taxon>Haplosporida</taxon>
        <taxon>Bonamia</taxon>
    </lineage>
</organism>
<reference evidence="1 2" key="1">
    <citation type="journal article" date="2024" name="BMC Biol.">
        <title>Comparative genomics of Ascetosporea gives new insight into the evolutionary basis for animal parasitism in Rhizaria.</title>
        <authorList>
            <person name="Hiltunen Thoren M."/>
            <person name="Onut-Brannstrom I."/>
            <person name="Alfjorden A."/>
            <person name="Peckova H."/>
            <person name="Swords F."/>
            <person name="Hooper C."/>
            <person name="Holzer A.S."/>
            <person name="Bass D."/>
            <person name="Burki F."/>
        </authorList>
    </citation>
    <scope>NUCLEOTIDE SEQUENCE [LARGE SCALE GENOMIC DNA]</scope>
    <source>
        <strain evidence="1">20-A016</strain>
    </source>
</reference>
<proteinExistence type="predicted"/>
<sequence>MVFVNYKNPIRIKIHELSKMEHEPFAVDKKGMADITEKFANSKNMTEKKKILEHLKYAHNFNATQIENFISNIYFYKGPFAEKVLFAFQKNVFKLFSEYEQSLKEAEQLFAEHREAPAGNFFFSPGNIVEKGFNETGKLARNCDSFAAELKRELRIHFKRF</sequence>